<keyword evidence="2" id="KW-1003">Cell membrane</keyword>
<evidence type="ECO:0000256" key="3">
    <source>
        <dbReference type="ARBA" id="ARBA00022692"/>
    </source>
</evidence>
<keyword evidence="4 6" id="KW-1133">Transmembrane helix</keyword>
<proteinExistence type="predicted"/>
<evidence type="ECO:0000313" key="9">
    <source>
        <dbReference type="Proteomes" id="UP000178538"/>
    </source>
</evidence>
<evidence type="ECO:0000256" key="2">
    <source>
        <dbReference type="ARBA" id="ARBA00022475"/>
    </source>
</evidence>
<dbReference type="SUPFAM" id="SSF103473">
    <property type="entry name" value="MFS general substrate transporter"/>
    <property type="match status" value="1"/>
</dbReference>
<dbReference type="AlphaFoldDB" id="A0A1G2T365"/>
<sequence>MLRFVSVFVSVFFLSINFGAVLYVNSTLLNGFFSPEKVSVLFVLGALGNILLFLIAPKLIETIGKRFLLLVFLVLAAGSTFILSTATEAWVIAISFLIYSSIFFIIYYVFDIFLEEVSKDTRTGEIRGLYMTILNLGILLGPVILALFAVDGNLTPIYIVASFALVPPILVGIFDLHSKTQEWHGLHKHHALLPFRLWWRTKSVRRATLAKLVLEIFFALMVIYVPIYLHGLGFEWSELGVMFTVMLLPFVILEWPAGKLADKLLGEKELMIVGFILMGGALIAMPSLGKVFLAWTAVLLVSRIGASLVEVTAESYFFKHVDESDTRLISIFRLARPAGVIGGAVLGAALLNFISFENIFYVLAVIVFFGLKESLALRDTL</sequence>
<dbReference type="InterPro" id="IPR036259">
    <property type="entry name" value="MFS_trans_sf"/>
</dbReference>
<dbReference type="InterPro" id="IPR011701">
    <property type="entry name" value="MFS"/>
</dbReference>
<feature type="transmembrane region" description="Helical" evidence="6">
    <location>
        <begin position="130"/>
        <end position="150"/>
    </location>
</feature>
<evidence type="ECO:0000256" key="5">
    <source>
        <dbReference type="ARBA" id="ARBA00023136"/>
    </source>
</evidence>
<evidence type="ECO:0000256" key="1">
    <source>
        <dbReference type="ARBA" id="ARBA00004651"/>
    </source>
</evidence>
<dbReference type="GO" id="GO:0005886">
    <property type="term" value="C:plasma membrane"/>
    <property type="evidence" value="ECO:0007669"/>
    <property type="project" value="UniProtKB-SubCell"/>
</dbReference>
<accession>A0A1G2T365</accession>
<feature type="transmembrane region" description="Helical" evidence="6">
    <location>
        <begin position="239"/>
        <end position="258"/>
    </location>
</feature>
<name>A0A1G2T365_9BACT</name>
<organism evidence="8 9">
    <name type="scientific">Candidatus Zambryskibacteria bacterium RIFCSPHIGHO2_01_FULL_44_22b</name>
    <dbReference type="NCBI Taxonomy" id="1802737"/>
    <lineage>
        <taxon>Bacteria</taxon>
        <taxon>Candidatus Zambryskiibacteriota</taxon>
    </lineage>
</organism>
<reference evidence="8 9" key="1">
    <citation type="journal article" date="2016" name="Nat. Commun.">
        <title>Thousands of microbial genomes shed light on interconnected biogeochemical processes in an aquifer system.</title>
        <authorList>
            <person name="Anantharaman K."/>
            <person name="Brown C.T."/>
            <person name="Hug L.A."/>
            <person name="Sharon I."/>
            <person name="Castelle C.J."/>
            <person name="Probst A.J."/>
            <person name="Thomas B.C."/>
            <person name="Singh A."/>
            <person name="Wilkins M.J."/>
            <person name="Karaoz U."/>
            <person name="Brodie E.L."/>
            <person name="Williams K.H."/>
            <person name="Hubbard S.S."/>
            <person name="Banfield J.F."/>
        </authorList>
    </citation>
    <scope>NUCLEOTIDE SEQUENCE [LARGE SCALE GENOMIC DNA]</scope>
</reference>
<dbReference type="Gene3D" id="1.20.1250.20">
    <property type="entry name" value="MFS general substrate transporter like domains"/>
    <property type="match status" value="2"/>
</dbReference>
<keyword evidence="5 6" id="KW-0472">Membrane</keyword>
<evidence type="ECO:0000259" key="7">
    <source>
        <dbReference type="PROSITE" id="PS50850"/>
    </source>
</evidence>
<feature type="transmembrane region" description="Helical" evidence="6">
    <location>
        <begin position="156"/>
        <end position="176"/>
    </location>
</feature>
<comment type="caution">
    <text evidence="8">The sequence shown here is derived from an EMBL/GenBank/DDBJ whole genome shotgun (WGS) entry which is preliminary data.</text>
</comment>
<feature type="transmembrane region" description="Helical" evidence="6">
    <location>
        <begin position="209"/>
        <end position="227"/>
    </location>
</feature>
<comment type="subcellular location">
    <subcellularLocation>
        <location evidence="1">Cell membrane</location>
        <topology evidence="1">Multi-pass membrane protein</topology>
    </subcellularLocation>
</comment>
<dbReference type="STRING" id="1802737.A2832_00345"/>
<keyword evidence="3 6" id="KW-0812">Transmembrane</keyword>
<dbReference type="PROSITE" id="PS50850">
    <property type="entry name" value="MFS"/>
    <property type="match status" value="1"/>
</dbReference>
<feature type="transmembrane region" description="Helical" evidence="6">
    <location>
        <begin position="270"/>
        <end position="286"/>
    </location>
</feature>
<protein>
    <recommendedName>
        <fullName evidence="7">Major facilitator superfamily (MFS) profile domain-containing protein</fullName>
    </recommendedName>
</protein>
<evidence type="ECO:0000256" key="6">
    <source>
        <dbReference type="SAM" id="Phobius"/>
    </source>
</evidence>
<feature type="transmembrane region" description="Helical" evidence="6">
    <location>
        <begin position="90"/>
        <end position="110"/>
    </location>
</feature>
<dbReference type="EMBL" id="MHVG01000004">
    <property type="protein sequence ID" value="OHA91458.1"/>
    <property type="molecule type" value="Genomic_DNA"/>
</dbReference>
<feature type="domain" description="Major facilitator superfamily (MFS) profile" evidence="7">
    <location>
        <begin position="1"/>
        <end position="179"/>
    </location>
</feature>
<dbReference type="InterPro" id="IPR050189">
    <property type="entry name" value="MFS_Efflux_Transporters"/>
</dbReference>
<feature type="transmembrane region" description="Helical" evidence="6">
    <location>
        <begin position="359"/>
        <end position="377"/>
    </location>
</feature>
<dbReference type="GO" id="GO:0022857">
    <property type="term" value="F:transmembrane transporter activity"/>
    <property type="evidence" value="ECO:0007669"/>
    <property type="project" value="InterPro"/>
</dbReference>
<feature type="transmembrane region" description="Helical" evidence="6">
    <location>
        <begin position="67"/>
        <end position="84"/>
    </location>
</feature>
<dbReference type="Pfam" id="PF07690">
    <property type="entry name" value="MFS_1"/>
    <property type="match status" value="1"/>
</dbReference>
<gene>
    <name evidence="8" type="ORF">A2832_00345</name>
</gene>
<dbReference type="PANTHER" id="PTHR43124">
    <property type="entry name" value="PURINE EFFLUX PUMP PBUE"/>
    <property type="match status" value="1"/>
</dbReference>
<feature type="transmembrane region" description="Helical" evidence="6">
    <location>
        <begin position="7"/>
        <end position="26"/>
    </location>
</feature>
<dbReference type="InterPro" id="IPR020846">
    <property type="entry name" value="MFS_dom"/>
</dbReference>
<dbReference type="Proteomes" id="UP000178538">
    <property type="component" value="Unassembled WGS sequence"/>
</dbReference>
<evidence type="ECO:0000313" key="8">
    <source>
        <dbReference type="EMBL" id="OHA91458.1"/>
    </source>
</evidence>
<dbReference type="PANTHER" id="PTHR43124:SF3">
    <property type="entry name" value="CHLORAMPHENICOL EFFLUX PUMP RV0191"/>
    <property type="match status" value="1"/>
</dbReference>
<evidence type="ECO:0000256" key="4">
    <source>
        <dbReference type="ARBA" id="ARBA00022989"/>
    </source>
</evidence>
<feature type="transmembrane region" description="Helical" evidence="6">
    <location>
        <begin position="38"/>
        <end position="55"/>
    </location>
</feature>